<organism evidence="2 3">
    <name type="scientific">Roseobacter litoralis (strain ATCC 49566 / DSM 6996 / JCM 21268 / NBRC 15278 / OCh 149)</name>
    <dbReference type="NCBI Taxonomy" id="391595"/>
    <lineage>
        <taxon>Bacteria</taxon>
        <taxon>Pseudomonadati</taxon>
        <taxon>Pseudomonadota</taxon>
        <taxon>Alphaproteobacteria</taxon>
        <taxon>Rhodobacterales</taxon>
        <taxon>Roseobacteraceae</taxon>
        <taxon>Roseobacter</taxon>
    </lineage>
</organism>
<sequence>MGGQKQWHLQEEALGAERSLVLVALPGFGDLNGEPAISTINGLAKRVLAAVDAQGIMQFDLMGHSMGGMIVQEVIRLAPDRVRRLILYATGSIGVLPGRFETIEESKARGHCDGIQSTARRIAATWFLHGEAARCYGPCADIAAQTSPDAFHAGLEAMQSWSGQPDLPSIRSETLILWGDRDRTYPWSQTEILWQSIPHVHLAVVPGCAHAVHMEKPALFNATLKDFLEA</sequence>
<dbReference type="InterPro" id="IPR050266">
    <property type="entry name" value="AB_hydrolase_sf"/>
</dbReference>
<dbReference type="Pfam" id="PF12697">
    <property type="entry name" value="Abhydrolase_6"/>
    <property type="match status" value="1"/>
</dbReference>
<dbReference type="InterPro" id="IPR000073">
    <property type="entry name" value="AB_hydrolase_1"/>
</dbReference>
<evidence type="ECO:0000259" key="1">
    <source>
        <dbReference type="Pfam" id="PF12697"/>
    </source>
</evidence>
<evidence type="ECO:0000313" key="2">
    <source>
        <dbReference type="EMBL" id="AEI92076.1"/>
    </source>
</evidence>
<evidence type="ECO:0000313" key="3">
    <source>
        <dbReference type="Proteomes" id="UP000001353"/>
    </source>
</evidence>
<keyword evidence="3" id="KW-1185">Reference proteome</keyword>
<dbReference type="PANTHER" id="PTHR43798:SF33">
    <property type="entry name" value="HYDROLASE, PUTATIVE (AFU_ORTHOLOGUE AFUA_2G14860)-RELATED"/>
    <property type="match status" value="1"/>
</dbReference>
<accession>F7ZDV7</accession>
<dbReference type="OrthoDB" id="9779853at2"/>
<dbReference type="GO" id="GO:0016787">
    <property type="term" value="F:hydrolase activity"/>
    <property type="evidence" value="ECO:0007669"/>
    <property type="project" value="UniProtKB-KW"/>
</dbReference>
<dbReference type="PRINTS" id="PR00111">
    <property type="entry name" value="ABHYDROLASE"/>
</dbReference>
<dbReference type="PANTHER" id="PTHR43798">
    <property type="entry name" value="MONOACYLGLYCEROL LIPASE"/>
    <property type="match status" value="1"/>
</dbReference>
<dbReference type="Gene3D" id="3.40.50.1820">
    <property type="entry name" value="alpha/beta hydrolase"/>
    <property type="match status" value="1"/>
</dbReference>
<dbReference type="HOGENOM" id="CLU_020336_50_4_5"/>
<dbReference type="STRING" id="391595.RLO149_c000430"/>
<dbReference type="KEGG" id="rli:RLO149_c000430"/>
<protein>
    <submittedName>
        <fullName evidence="2">Hydrolase</fullName>
    </submittedName>
</protein>
<gene>
    <name evidence="2" type="ordered locus">RLO149_c000430</name>
</gene>
<dbReference type="SUPFAM" id="SSF53474">
    <property type="entry name" value="alpha/beta-Hydrolases"/>
    <property type="match status" value="1"/>
</dbReference>
<dbReference type="Proteomes" id="UP000001353">
    <property type="component" value="Chromosome"/>
</dbReference>
<proteinExistence type="predicted"/>
<dbReference type="eggNOG" id="COG2267">
    <property type="taxonomic scope" value="Bacteria"/>
</dbReference>
<name>F7ZDV7_ROSLO</name>
<keyword evidence="2" id="KW-0378">Hydrolase</keyword>
<dbReference type="AlphaFoldDB" id="F7ZDV7"/>
<reference evidence="2 3" key="1">
    <citation type="journal article" date="2011" name="BMC Genomics">
        <title>Comparative genome analysis and genome-guided physiological analysis of Roseobacter litoralis.</title>
        <authorList>
            <person name="Kalhoefer D."/>
            <person name="Thole S."/>
            <person name="Voget S."/>
            <person name="Lehmann R."/>
            <person name="Liesegang H."/>
            <person name="Wollher A."/>
            <person name="Daniel R."/>
            <person name="Simon M."/>
            <person name="Brinkhoff T."/>
        </authorList>
    </citation>
    <scope>NUCLEOTIDE SEQUENCE [LARGE SCALE GENOMIC DNA]</scope>
    <source>
        <strain evidence="3">ATCC 49566 / DSM 6996 / JCM 21268 / NBRC 15278 / OCh 149</strain>
    </source>
</reference>
<dbReference type="GO" id="GO:0016020">
    <property type="term" value="C:membrane"/>
    <property type="evidence" value="ECO:0007669"/>
    <property type="project" value="TreeGrafter"/>
</dbReference>
<dbReference type="InterPro" id="IPR029058">
    <property type="entry name" value="AB_hydrolase_fold"/>
</dbReference>
<feature type="domain" description="AB hydrolase-1" evidence="1">
    <location>
        <begin position="7"/>
        <end position="222"/>
    </location>
</feature>
<dbReference type="EMBL" id="CP002623">
    <property type="protein sequence ID" value="AEI92076.1"/>
    <property type="molecule type" value="Genomic_DNA"/>
</dbReference>